<dbReference type="GO" id="GO:0005524">
    <property type="term" value="F:ATP binding"/>
    <property type="evidence" value="ECO:0007669"/>
    <property type="project" value="UniProtKB-KW"/>
</dbReference>
<dbReference type="InterPro" id="IPR017871">
    <property type="entry name" value="ABC_transporter-like_CS"/>
</dbReference>
<name>A0A1H7ITF3_OLID1</name>
<keyword evidence="3" id="KW-0547">Nucleotide-binding</keyword>
<accession>A0A1H7ITF3</accession>
<keyword evidence="2" id="KW-0813">Transport</keyword>
<evidence type="ECO:0000256" key="4">
    <source>
        <dbReference type="ARBA" id="ARBA00022840"/>
    </source>
</evidence>
<evidence type="ECO:0000256" key="2">
    <source>
        <dbReference type="ARBA" id="ARBA00022448"/>
    </source>
</evidence>
<dbReference type="PANTHER" id="PTHR42734">
    <property type="entry name" value="METAL TRANSPORT SYSTEM ATP-BINDING PROTEIN TM_0124-RELATED"/>
    <property type="match status" value="1"/>
</dbReference>
<feature type="domain" description="ABC transporter" evidence="5">
    <location>
        <begin position="10"/>
        <end position="242"/>
    </location>
</feature>
<dbReference type="SMART" id="SM00382">
    <property type="entry name" value="AAA"/>
    <property type="match status" value="1"/>
</dbReference>
<proteinExistence type="inferred from homology"/>
<dbReference type="AlphaFoldDB" id="A0A1H7ITF3"/>
<gene>
    <name evidence="6" type="ORF">SAMN05661044_00805</name>
</gene>
<evidence type="ECO:0000256" key="3">
    <source>
        <dbReference type="ARBA" id="ARBA00022741"/>
    </source>
</evidence>
<dbReference type="SUPFAM" id="SSF52540">
    <property type="entry name" value="P-loop containing nucleoside triphosphate hydrolases"/>
    <property type="match status" value="1"/>
</dbReference>
<dbReference type="Proteomes" id="UP000199421">
    <property type="component" value="Unassembled WGS sequence"/>
</dbReference>
<dbReference type="InterPro" id="IPR003439">
    <property type="entry name" value="ABC_transporter-like_ATP-bd"/>
</dbReference>
<dbReference type="InterPro" id="IPR050153">
    <property type="entry name" value="Metal_Ion_Import_ABC"/>
</dbReference>
<dbReference type="Pfam" id="PF00005">
    <property type="entry name" value="ABC_tran"/>
    <property type="match status" value="1"/>
</dbReference>
<keyword evidence="4 6" id="KW-0067">ATP-binding</keyword>
<dbReference type="CDD" id="cd03235">
    <property type="entry name" value="ABC_Metallic_Cations"/>
    <property type="match status" value="1"/>
</dbReference>
<dbReference type="PANTHER" id="PTHR42734:SF5">
    <property type="entry name" value="IRON TRANSPORT SYSTEM ATP-BINDING PROTEIN HI_0361-RELATED"/>
    <property type="match status" value="1"/>
</dbReference>
<reference evidence="7" key="1">
    <citation type="submission" date="2016-10" db="EMBL/GenBank/DDBJ databases">
        <authorList>
            <person name="Varghese N."/>
            <person name="Submissions S."/>
        </authorList>
    </citation>
    <scope>NUCLEOTIDE SEQUENCE [LARGE SCALE GENOMIC DNA]</scope>
    <source>
        <strain evidence="7">DSM 18733</strain>
    </source>
</reference>
<dbReference type="InterPro" id="IPR027417">
    <property type="entry name" value="P-loop_NTPase"/>
</dbReference>
<dbReference type="InterPro" id="IPR003593">
    <property type="entry name" value="AAA+_ATPase"/>
</dbReference>
<evidence type="ECO:0000259" key="5">
    <source>
        <dbReference type="PROSITE" id="PS50893"/>
    </source>
</evidence>
<dbReference type="EMBL" id="FOAF01000001">
    <property type="protein sequence ID" value="SEK64920.1"/>
    <property type="molecule type" value="Genomic_DNA"/>
</dbReference>
<dbReference type="PROSITE" id="PS00211">
    <property type="entry name" value="ABC_TRANSPORTER_1"/>
    <property type="match status" value="1"/>
</dbReference>
<evidence type="ECO:0000313" key="6">
    <source>
        <dbReference type="EMBL" id="SEK64920.1"/>
    </source>
</evidence>
<protein>
    <submittedName>
        <fullName evidence="6">Manganese/zinc/iron transport system ATP-binding protein</fullName>
    </submittedName>
</protein>
<sequence length="262" mass="29360">MKEDIVDPVLEIHDLTVSYSRKPVLWDIDFSLPKGCIAGIIGPNGAGKSTLIKTIMGVIPSSSGYIKIFDQTLNAVRSRVSYVPQRESVDWDFPASVLDVVLMGRYGKLGLFKNTNKQDKRIALECLEKVGLQDYTKRQISQLSGGQQQRVFLARALAQEADLYLMDEPFAGVDAATEKAIIEILREMANKNKTIIVVHHDLQSVVNYFDWVILINMRLVASGPTQKVFNNKLIQEAYGGKLTLLTEIGNILEERQIPPREK</sequence>
<evidence type="ECO:0000256" key="1">
    <source>
        <dbReference type="ARBA" id="ARBA00005417"/>
    </source>
</evidence>
<keyword evidence="7" id="KW-1185">Reference proteome</keyword>
<dbReference type="OrthoDB" id="9806726at2"/>
<comment type="similarity">
    <text evidence="1">Belongs to the ABC transporter superfamily.</text>
</comment>
<evidence type="ECO:0000313" key="7">
    <source>
        <dbReference type="Proteomes" id="UP000199421"/>
    </source>
</evidence>
<dbReference type="RefSeq" id="WP_093318606.1">
    <property type="nucleotide sequence ID" value="NZ_FOAF01000001.1"/>
</dbReference>
<dbReference type="GO" id="GO:0016887">
    <property type="term" value="F:ATP hydrolysis activity"/>
    <property type="evidence" value="ECO:0007669"/>
    <property type="project" value="InterPro"/>
</dbReference>
<dbReference type="STRING" id="407022.SAMN05661044_00805"/>
<organism evidence="6 7">
    <name type="scientific">Olivibacter domesticus</name>
    <name type="common">Pseudosphingobacterium domesticum</name>
    <dbReference type="NCBI Taxonomy" id="407022"/>
    <lineage>
        <taxon>Bacteria</taxon>
        <taxon>Pseudomonadati</taxon>
        <taxon>Bacteroidota</taxon>
        <taxon>Sphingobacteriia</taxon>
        <taxon>Sphingobacteriales</taxon>
        <taxon>Sphingobacteriaceae</taxon>
        <taxon>Olivibacter</taxon>
    </lineage>
</organism>
<dbReference type="FunFam" id="3.40.50.300:FF:000134">
    <property type="entry name" value="Iron-enterobactin ABC transporter ATP-binding protein"/>
    <property type="match status" value="1"/>
</dbReference>
<dbReference type="Gene3D" id="3.40.50.300">
    <property type="entry name" value="P-loop containing nucleotide triphosphate hydrolases"/>
    <property type="match status" value="1"/>
</dbReference>
<dbReference type="PROSITE" id="PS50893">
    <property type="entry name" value="ABC_TRANSPORTER_2"/>
    <property type="match status" value="1"/>
</dbReference>